<sequence>MWKTVFRRFLIMIPQLILVSVIIFAIAQLMPGDPFYGNLNPNLDPATIERMRHAAGLDLPWYQQYFKWVGNVLHGDLGTSYVVNKGWTVTRIISTRIWPTLTMGLIAAILTYVLAISQALLAARHENKWIDNTLVVWNTLTSAVPSFVFYFIMMVLFVYVIPIFPSSGTGIDDSQSFLTNFFSNLRYAFLPALTIALFSTNGIFQYLRANLLDQQAQDYVRTARAKGVHLKDVFRRHILRNAFLPIASGIGYSITGVLGGAIFAETVFGYPGLGALFVQALTSRDYTVITALMLLQGFLALLGGLLSDIISAWVDPRIRVK</sequence>
<dbReference type="AlphaFoldDB" id="A0A288QWF6"/>
<evidence type="ECO:0000256" key="5">
    <source>
        <dbReference type="ARBA" id="ARBA00022989"/>
    </source>
</evidence>
<comment type="similarity">
    <text evidence="7">Belongs to the binding-protein-dependent transport system permease family.</text>
</comment>
<accession>A0A288QWF6</accession>
<dbReference type="InterPro" id="IPR000515">
    <property type="entry name" value="MetI-like"/>
</dbReference>
<dbReference type="OrthoDB" id="9773683at2"/>
<dbReference type="GeneID" id="94546027"/>
<dbReference type="RefSeq" id="WP_070230089.1">
    <property type="nucleotide sequence ID" value="NZ_BJYO01000002.1"/>
</dbReference>
<dbReference type="PANTHER" id="PTHR30465:SF0">
    <property type="entry name" value="OLIGOPEPTIDE TRANSPORT SYSTEM PERMEASE PROTEIN APPB"/>
    <property type="match status" value="1"/>
</dbReference>
<evidence type="ECO:0000256" key="3">
    <source>
        <dbReference type="ARBA" id="ARBA00022475"/>
    </source>
</evidence>
<comment type="caution">
    <text evidence="8">The sequence shown here is derived from an EMBL/GenBank/DDBJ whole genome shotgun (WGS) entry which is preliminary data.</text>
</comment>
<keyword evidence="2 7" id="KW-0813">Transport</keyword>
<evidence type="ECO:0000256" key="7">
    <source>
        <dbReference type="RuleBase" id="RU363032"/>
    </source>
</evidence>
<evidence type="ECO:0000256" key="6">
    <source>
        <dbReference type="ARBA" id="ARBA00023136"/>
    </source>
</evidence>
<feature type="transmembrane region" description="Helical" evidence="7">
    <location>
        <begin position="9"/>
        <end position="30"/>
    </location>
</feature>
<dbReference type="CDD" id="cd06261">
    <property type="entry name" value="TM_PBP2"/>
    <property type="match status" value="1"/>
</dbReference>
<evidence type="ECO:0000313" key="8">
    <source>
        <dbReference type="EMBL" id="RDL12031.1"/>
    </source>
</evidence>
<evidence type="ECO:0000256" key="4">
    <source>
        <dbReference type="ARBA" id="ARBA00022692"/>
    </source>
</evidence>
<feature type="transmembrane region" description="Helical" evidence="7">
    <location>
        <begin position="97"/>
        <end position="123"/>
    </location>
</feature>
<dbReference type="InterPro" id="IPR045621">
    <property type="entry name" value="BPD_transp_1_N"/>
</dbReference>
<evidence type="ECO:0000313" key="9">
    <source>
        <dbReference type="Proteomes" id="UP000254912"/>
    </source>
</evidence>
<feature type="transmembrane region" description="Helical" evidence="7">
    <location>
        <begin position="135"/>
        <end position="164"/>
    </location>
</feature>
<reference evidence="8 9" key="1">
    <citation type="submission" date="2018-07" db="EMBL/GenBank/DDBJ databases">
        <title>Genomic Encyclopedia of Type Strains, Phase III (KMG-III): the genomes of soil and plant-associated and newly described type strains.</title>
        <authorList>
            <person name="Whitman W."/>
        </authorList>
    </citation>
    <scope>NUCLEOTIDE SEQUENCE [LARGE SCALE GENOMIC DNA]</scope>
    <source>
        <strain evidence="8 9">CECT 7031</strain>
    </source>
</reference>
<comment type="subcellular location">
    <subcellularLocation>
        <location evidence="1 7">Cell membrane</location>
        <topology evidence="1 7">Multi-pass membrane protein</topology>
    </subcellularLocation>
</comment>
<keyword evidence="9" id="KW-1185">Reference proteome</keyword>
<proteinExistence type="inferred from homology"/>
<dbReference type="PROSITE" id="PS50928">
    <property type="entry name" value="ABC_TM1"/>
    <property type="match status" value="1"/>
</dbReference>
<name>A0A288QWF6_9LACO</name>
<dbReference type="Proteomes" id="UP000254912">
    <property type="component" value="Unassembled WGS sequence"/>
</dbReference>
<dbReference type="KEGG" id="wso:WSWS_00829"/>
<keyword evidence="5 7" id="KW-1133">Transmembrane helix</keyword>
<dbReference type="PANTHER" id="PTHR30465">
    <property type="entry name" value="INNER MEMBRANE ABC TRANSPORTER"/>
    <property type="match status" value="1"/>
</dbReference>
<dbReference type="GO" id="GO:0005886">
    <property type="term" value="C:plasma membrane"/>
    <property type="evidence" value="ECO:0007669"/>
    <property type="project" value="UniProtKB-SubCell"/>
</dbReference>
<evidence type="ECO:0000256" key="2">
    <source>
        <dbReference type="ARBA" id="ARBA00022448"/>
    </source>
</evidence>
<dbReference type="Pfam" id="PF00528">
    <property type="entry name" value="BPD_transp_1"/>
    <property type="match status" value="1"/>
</dbReference>
<feature type="transmembrane region" description="Helical" evidence="7">
    <location>
        <begin position="242"/>
        <end position="268"/>
    </location>
</feature>
<keyword evidence="3" id="KW-1003">Cell membrane</keyword>
<dbReference type="Pfam" id="PF19300">
    <property type="entry name" value="BPD_transp_1_N"/>
    <property type="match status" value="1"/>
</dbReference>
<keyword evidence="6 7" id="KW-0472">Membrane</keyword>
<feature type="transmembrane region" description="Helical" evidence="7">
    <location>
        <begin position="184"/>
        <end position="204"/>
    </location>
</feature>
<organism evidence="8 9">
    <name type="scientific">Weissella soli</name>
    <dbReference type="NCBI Taxonomy" id="155866"/>
    <lineage>
        <taxon>Bacteria</taxon>
        <taxon>Bacillati</taxon>
        <taxon>Bacillota</taxon>
        <taxon>Bacilli</taxon>
        <taxon>Lactobacillales</taxon>
        <taxon>Lactobacillaceae</taxon>
        <taxon>Weissella</taxon>
    </lineage>
</organism>
<gene>
    <name evidence="8" type="ORF">DFP99_0457</name>
</gene>
<dbReference type="Gene3D" id="1.10.3720.10">
    <property type="entry name" value="MetI-like"/>
    <property type="match status" value="1"/>
</dbReference>
<dbReference type="InterPro" id="IPR035906">
    <property type="entry name" value="MetI-like_sf"/>
</dbReference>
<protein>
    <submittedName>
        <fullName evidence="8">Peptide/nickel transport system permease protein</fullName>
    </submittedName>
</protein>
<dbReference type="GO" id="GO:0055085">
    <property type="term" value="P:transmembrane transport"/>
    <property type="evidence" value="ECO:0007669"/>
    <property type="project" value="InterPro"/>
</dbReference>
<dbReference type="EMBL" id="QRAS01000001">
    <property type="protein sequence ID" value="RDL12031.1"/>
    <property type="molecule type" value="Genomic_DNA"/>
</dbReference>
<feature type="transmembrane region" description="Helical" evidence="7">
    <location>
        <begin position="288"/>
        <end position="314"/>
    </location>
</feature>
<keyword evidence="4 7" id="KW-0812">Transmembrane</keyword>
<dbReference type="SUPFAM" id="SSF161098">
    <property type="entry name" value="MetI-like"/>
    <property type="match status" value="1"/>
</dbReference>
<evidence type="ECO:0000256" key="1">
    <source>
        <dbReference type="ARBA" id="ARBA00004651"/>
    </source>
</evidence>